<evidence type="ECO:0000256" key="2">
    <source>
        <dbReference type="ARBA" id="ARBA00004496"/>
    </source>
</evidence>
<proteinExistence type="inferred from homology"/>
<evidence type="ECO:0000256" key="9">
    <source>
        <dbReference type="ARBA" id="ARBA00038126"/>
    </source>
</evidence>
<dbReference type="GO" id="GO:0005737">
    <property type="term" value="C:cytoplasm"/>
    <property type="evidence" value="ECO:0007669"/>
    <property type="project" value="UniProtKB-SubCell"/>
</dbReference>
<keyword evidence="4" id="KW-0963">Cytoplasm</keyword>
<evidence type="ECO:0000256" key="1">
    <source>
        <dbReference type="ARBA" id="ARBA00004123"/>
    </source>
</evidence>
<organism evidence="11 12">
    <name type="scientific">Tuber aestivum</name>
    <name type="common">summer truffle</name>
    <dbReference type="NCBI Taxonomy" id="59557"/>
    <lineage>
        <taxon>Eukaryota</taxon>
        <taxon>Fungi</taxon>
        <taxon>Dikarya</taxon>
        <taxon>Ascomycota</taxon>
        <taxon>Pezizomycotina</taxon>
        <taxon>Pezizomycetes</taxon>
        <taxon>Pezizales</taxon>
        <taxon>Tuberaceae</taxon>
        <taxon>Tuber</taxon>
    </lineage>
</organism>
<evidence type="ECO:0000256" key="5">
    <source>
        <dbReference type="ARBA" id="ARBA00022603"/>
    </source>
</evidence>
<dbReference type="Proteomes" id="UP001412239">
    <property type="component" value="Unassembled WGS sequence"/>
</dbReference>
<dbReference type="EMBL" id="LN891121">
    <property type="protein sequence ID" value="CUS08609.1"/>
    <property type="molecule type" value="Genomic_DNA"/>
</dbReference>
<keyword evidence="8" id="KW-0539">Nucleus</keyword>
<accession>A0A292PM53</accession>
<dbReference type="EC" id="2.1.1.85" evidence="3"/>
<dbReference type="GO" id="GO:0005634">
    <property type="term" value="C:nucleus"/>
    <property type="evidence" value="ECO:0007669"/>
    <property type="project" value="UniProtKB-SubCell"/>
</dbReference>
<dbReference type="PANTHER" id="PTHR14614">
    <property type="entry name" value="HEPATOCELLULAR CARCINOMA-ASSOCIATED ANTIGEN"/>
    <property type="match status" value="1"/>
</dbReference>
<name>A0A292PM53_9PEZI</name>
<dbReference type="GO" id="GO:0018064">
    <property type="term" value="F:protein-L-histidine N-tele-methyltransferase activity"/>
    <property type="evidence" value="ECO:0007669"/>
    <property type="project" value="UniProtKB-EC"/>
</dbReference>
<dbReference type="Gene3D" id="3.40.50.150">
    <property type="entry name" value="Vaccinia Virus protein VP39"/>
    <property type="match status" value="1"/>
</dbReference>
<evidence type="ECO:0000256" key="10">
    <source>
        <dbReference type="SAM" id="MobiDB-lite"/>
    </source>
</evidence>
<evidence type="ECO:0000313" key="11">
    <source>
        <dbReference type="EMBL" id="CUS08609.1"/>
    </source>
</evidence>
<keyword evidence="7" id="KW-0949">S-adenosyl-L-methionine</keyword>
<evidence type="ECO:0000256" key="4">
    <source>
        <dbReference type="ARBA" id="ARBA00022490"/>
    </source>
</evidence>
<gene>
    <name evidence="11" type="ORF">GSTUAT00007254001</name>
</gene>
<comment type="similarity">
    <text evidence="9">Belongs to the methyltransferase superfamily. METTL18 family.</text>
</comment>
<sequence length="342" mass="37121">MAFRFNFAVDDSDDDPAPNAPPAPAPQALPGELRAPARYHTLQELMARIPRNISYATISITPTVSIPRRELYDVRMQLMDEDELNGDGSERSMMAGLGKEDIRTSLYEGGLKSWECSVDLVRHLASLDERIGPGGKKVLELGCGTSFPSLFLFQTTLSAKKGFKPPLTHFTLADYNLEVLRLITLPNIFLSWAMLNHPSSSSGPWETEGDLDVTESLIAAFLTDLSSRGIVLDFISGEWGAGMTELLKPASPYDLALGSETIYSPSTTPLFTDVLLEALRGGEGSGLVAAKQVYFGVGGSVTDFVNLARSKDPNAQIRVVREEKEAGVGRSIVKISNKLGQP</sequence>
<keyword evidence="6" id="KW-0808">Transferase</keyword>
<evidence type="ECO:0000256" key="8">
    <source>
        <dbReference type="ARBA" id="ARBA00023242"/>
    </source>
</evidence>
<feature type="region of interest" description="Disordered" evidence="10">
    <location>
        <begin position="8"/>
        <end position="32"/>
    </location>
</feature>
<dbReference type="GO" id="GO:0032259">
    <property type="term" value="P:methylation"/>
    <property type="evidence" value="ECO:0007669"/>
    <property type="project" value="UniProtKB-KW"/>
</dbReference>
<evidence type="ECO:0000313" key="12">
    <source>
        <dbReference type="Proteomes" id="UP001412239"/>
    </source>
</evidence>
<keyword evidence="5" id="KW-0489">Methyltransferase</keyword>
<keyword evidence="12" id="KW-1185">Reference proteome</keyword>
<dbReference type="AlphaFoldDB" id="A0A292PM53"/>
<reference evidence="11" key="1">
    <citation type="submission" date="2015-10" db="EMBL/GenBank/DDBJ databases">
        <authorList>
            <person name="Regsiter A."/>
            <person name="william w."/>
        </authorList>
    </citation>
    <scope>NUCLEOTIDE SEQUENCE</scope>
    <source>
        <strain evidence="11">Montdore</strain>
    </source>
</reference>
<protein>
    <recommendedName>
        <fullName evidence="3">protein-histidine N-methyltransferase</fullName>
        <ecNumber evidence="3">2.1.1.85</ecNumber>
    </recommendedName>
</protein>
<dbReference type="InterPro" id="IPR019410">
    <property type="entry name" value="Methyltransf_16"/>
</dbReference>
<evidence type="ECO:0000256" key="3">
    <source>
        <dbReference type="ARBA" id="ARBA00012533"/>
    </source>
</evidence>
<evidence type="ECO:0000256" key="6">
    <source>
        <dbReference type="ARBA" id="ARBA00022679"/>
    </source>
</evidence>
<dbReference type="PANTHER" id="PTHR14614:SF39">
    <property type="entry name" value="HISTIDINE PROTEIN METHYLTRANSFERASE 1 HOMOLOG"/>
    <property type="match status" value="1"/>
</dbReference>
<feature type="compositionally biased region" description="Pro residues" evidence="10">
    <location>
        <begin position="18"/>
        <end position="27"/>
    </location>
</feature>
<evidence type="ECO:0000256" key="7">
    <source>
        <dbReference type="ARBA" id="ARBA00022691"/>
    </source>
</evidence>
<comment type="subcellular location">
    <subcellularLocation>
        <location evidence="2">Cytoplasm</location>
    </subcellularLocation>
    <subcellularLocation>
        <location evidence="1">Nucleus</location>
    </subcellularLocation>
</comment>
<dbReference type="InterPro" id="IPR029063">
    <property type="entry name" value="SAM-dependent_MTases_sf"/>
</dbReference>